<name>A0ABT0FM47_9ACTN</name>
<feature type="region of interest" description="Disordered" evidence="1">
    <location>
        <begin position="1"/>
        <end position="67"/>
    </location>
</feature>
<protein>
    <submittedName>
        <fullName evidence="2">Uncharacterized protein</fullName>
    </submittedName>
</protein>
<comment type="caution">
    <text evidence="2">The sequence shown here is derived from an EMBL/GenBank/DDBJ whole genome shotgun (WGS) entry which is preliminary data.</text>
</comment>
<dbReference type="EMBL" id="JAKRKC020000001">
    <property type="protein sequence ID" value="MCK2213402.1"/>
    <property type="molecule type" value="Genomic_DNA"/>
</dbReference>
<dbReference type="Proteomes" id="UP001317259">
    <property type="component" value="Unassembled WGS sequence"/>
</dbReference>
<keyword evidence="3" id="KW-1185">Reference proteome</keyword>
<feature type="compositionally biased region" description="Basic and acidic residues" evidence="1">
    <location>
        <begin position="1"/>
        <end position="16"/>
    </location>
</feature>
<evidence type="ECO:0000256" key="1">
    <source>
        <dbReference type="SAM" id="MobiDB-lite"/>
    </source>
</evidence>
<evidence type="ECO:0000313" key="2">
    <source>
        <dbReference type="EMBL" id="MCK2213402.1"/>
    </source>
</evidence>
<accession>A0ABT0FM47</accession>
<organism evidence="2 3">
    <name type="scientific">Actinomadura luzonensis</name>
    <dbReference type="NCBI Taxonomy" id="2805427"/>
    <lineage>
        <taxon>Bacteria</taxon>
        <taxon>Bacillati</taxon>
        <taxon>Actinomycetota</taxon>
        <taxon>Actinomycetes</taxon>
        <taxon>Streptosporangiales</taxon>
        <taxon>Thermomonosporaceae</taxon>
        <taxon>Actinomadura</taxon>
    </lineage>
</organism>
<dbReference type="RefSeq" id="WP_242380457.1">
    <property type="nucleotide sequence ID" value="NZ_JAKRKC020000001.1"/>
</dbReference>
<reference evidence="2 3" key="1">
    <citation type="submission" date="2022-04" db="EMBL/GenBank/DDBJ databases">
        <title>Genome draft of Actinomadura sp. ATCC 31491.</title>
        <authorList>
            <person name="Shi X."/>
            <person name="Du Y."/>
        </authorList>
    </citation>
    <scope>NUCLEOTIDE SEQUENCE [LARGE SCALE GENOMIC DNA]</scope>
    <source>
        <strain evidence="2 3">ATCC 31491</strain>
    </source>
</reference>
<proteinExistence type="predicted"/>
<sequence length="67" mass="7266">MNDSPQEERPIERGGSEEASGAPLTPAEEEARRRPPGVTPGVTPGTTGDEGEGEFERRKELNPDDFE</sequence>
<feature type="compositionally biased region" description="Basic and acidic residues" evidence="1">
    <location>
        <begin position="54"/>
        <end position="67"/>
    </location>
</feature>
<evidence type="ECO:0000313" key="3">
    <source>
        <dbReference type="Proteomes" id="UP001317259"/>
    </source>
</evidence>
<gene>
    <name evidence="2" type="ORF">MF672_006280</name>
</gene>